<comment type="caution">
    <text evidence="1">The sequence shown here is derived from an EMBL/GenBank/DDBJ whole genome shotgun (WGS) entry which is preliminary data.</text>
</comment>
<dbReference type="InterPro" id="IPR029063">
    <property type="entry name" value="SAM-dependent_MTases_sf"/>
</dbReference>
<dbReference type="Gene3D" id="3.40.50.150">
    <property type="entry name" value="Vaccinia Virus protein VP39"/>
    <property type="match status" value="1"/>
</dbReference>
<dbReference type="InterPro" id="IPR019410">
    <property type="entry name" value="Methyltransf_16"/>
</dbReference>
<dbReference type="PANTHER" id="PTHR14614">
    <property type="entry name" value="HEPATOCELLULAR CARCINOMA-ASSOCIATED ANTIGEN"/>
    <property type="match status" value="1"/>
</dbReference>
<dbReference type="Proteomes" id="UP001465755">
    <property type="component" value="Unassembled WGS sequence"/>
</dbReference>
<accession>A0AAW1P182</accession>
<keyword evidence="2" id="KW-1185">Reference proteome</keyword>
<name>A0AAW1P182_9CHLO</name>
<dbReference type="EMBL" id="JALJOQ010000058">
    <property type="protein sequence ID" value="KAK9803541.1"/>
    <property type="molecule type" value="Genomic_DNA"/>
</dbReference>
<proteinExistence type="predicted"/>
<dbReference type="AlphaFoldDB" id="A0AAW1P182"/>
<organism evidence="1 2">
    <name type="scientific">Symbiochloris irregularis</name>
    <dbReference type="NCBI Taxonomy" id="706552"/>
    <lineage>
        <taxon>Eukaryota</taxon>
        <taxon>Viridiplantae</taxon>
        <taxon>Chlorophyta</taxon>
        <taxon>core chlorophytes</taxon>
        <taxon>Trebouxiophyceae</taxon>
        <taxon>Trebouxiales</taxon>
        <taxon>Trebouxiaceae</taxon>
        <taxon>Symbiochloris</taxon>
    </lineage>
</organism>
<gene>
    <name evidence="1" type="ORF">WJX73_006406</name>
</gene>
<dbReference type="PANTHER" id="PTHR14614:SF123">
    <property type="entry name" value="OS04G0645500 PROTEIN"/>
    <property type="match status" value="1"/>
</dbReference>
<dbReference type="SUPFAM" id="SSF53335">
    <property type="entry name" value="S-adenosyl-L-methionine-dependent methyltransferases"/>
    <property type="match status" value="1"/>
</dbReference>
<evidence type="ECO:0000313" key="2">
    <source>
        <dbReference type="Proteomes" id="UP001465755"/>
    </source>
</evidence>
<sequence length="238" mass="26147">MADWERWNTHFSTSVEVEVFGVDLRLQQDPSTHNLGTTVWDSSIVFAKYLQQNARKGCLSRAAVKGKNAVELGSGMGLAGISLALMGCDVVLTDIASVLPLLRCNADANLGKGARAGSDNAMLQQAGQVSVAELDWLQPEQLQEWAPGVDIILGTDCMYSEELLEQLLAVVLHLARAHTTVVFCNELRSDSVHSRFQELFGQHFVIKRTPHKKMDATHQHPLIDIFVCKLRKQAAAAV</sequence>
<evidence type="ECO:0008006" key="3">
    <source>
        <dbReference type="Google" id="ProtNLM"/>
    </source>
</evidence>
<evidence type="ECO:0000313" key="1">
    <source>
        <dbReference type="EMBL" id="KAK9803541.1"/>
    </source>
</evidence>
<protein>
    <recommendedName>
        <fullName evidence="3">Protein N-lysine methyltransferase METTL21A</fullName>
    </recommendedName>
</protein>
<reference evidence="1 2" key="1">
    <citation type="journal article" date="2024" name="Nat. Commun.">
        <title>Phylogenomics reveals the evolutionary origins of lichenization in chlorophyte algae.</title>
        <authorList>
            <person name="Puginier C."/>
            <person name="Libourel C."/>
            <person name="Otte J."/>
            <person name="Skaloud P."/>
            <person name="Haon M."/>
            <person name="Grisel S."/>
            <person name="Petersen M."/>
            <person name="Berrin J.G."/>
            <person name="Delaux P.M."/>
            <person name="Dal Grande F."/>
            <person name="Keller J."/>
        </authorList>
    </citation>
    <scope>NUCLEOTIDE SEQUENCE [LARGE SCALE GENOMIC DNA]</scope>
    <source>
        <strain evidence="1 2">SAG 2036</strain>
    </source>
</reference>
<dbReference type="Pfam" id="PF10294">
    <property type="entry name" value="Methyltransf_16"/>
    <property type="match status" value="1"/>
</dbReference>